<protein>
    <submittedName>
        <fullName evidence="1">Uncharacterized protein</fullName>
    </submittedName>
</protein>
<dbReference type="Proteomes" id="UP000807115">
    <property type="component" value="Chromosome 6"/>
</dbReference>
<accession>A0A921UC04</accession>
<proteinExistence type="predicted"/>
<organism evidence="1 2">
    <name type="scientific">Sorghum bicolor</name>
    <name type="common">Sorghum</name>
    <name type="synonym">Sorghum vulgare</name>
    <dbReference type="NCBI Taxonomy" id="4558"/>
    <lineage>
        <taxon>Eukaryota</taxon>
        <taxon>Viridiplantae</taxon>
        <taxon>Streptophyta</taxon>
        <taxon>Embryophyta</taxon>
        <taxon>Tracheophyta</taxon>
        <taxon>Spermatophyta</taxon>
        <taxon>Magnoliopsida</taxon>
        <taxon>Liliopsida</taxon>
        <taxon>Poales</taxon>
        <taxon>Poaceae</taxon>
        <taxon>PACMAD clade</taxon>
        <taxon>Panicoideae</taxon>
        <taxon>Andropogonodae</taxon>
        <taxon>Andropogoneae</taxon>
        <taxon>Sorghinae</taxon>
        <taxon>Sorghum</taxon>
    </lineage>
</organism>
<evidence type="ECO:0000313" key="1">
    <source>
        <dbReference type="EMBL" id="KAG0525973.1"/>
    </source>
</evidence>
<sequence>MQNEFQLLAASLRLHRSLQSFSNFVIPCLNLYSMPCSLYLENGLWYMQVSFYFGTCYIKFATFGREK</sequence>
<reference evidence="1" key="2">
    <citation type="submission" date="2020-10" db="EMBL/GenBank/DDBJ databases">
        <authorList>
            <person name="Cooper E.A."/>
            <person name="Brenton Z.W."/>
            <person name="Flinn B.S."/>
            <person name="Jenkins J."/>
            <person name="Shu S."/>
            <person name="Flowers D."/>
            <person name="Luo F."/>
            <person name="Wang Y."/>
            <person name="Xia P."/>
            <person name="Barry K."/>
            <person name="Daum C."/>
            <person name="Lipzen A."/>
            <person name="Yoshinaga Y."/>
            <person name="Schmutz J."/>
            <person name="Saski C."/>
            <person name="Vermerris W."/>
            <person name="Kresovich S."/>
        </authorList>
    </citation>
    <scope>NUCLEOTIDE SEQUENCE</scope>
</reference>
<dbReference type="AlphaFoldDB" id="A0A921UC04"/>
<name>A0A921UC04_SORBI</name>
<evidence type="ECO:0000313" key="2">
    <source>
        <dbReference type="Proteomes" id="UP000807115"/>
    </source>
</evidence>
<gene>
    <name evidence="1" type="ORF">BDA96_06G104500</name>
</gene>
<reference evidence="1" key="1">
    <citation type="journal article" date="2019" name="BMC Genomics">
        <title>A new reference genome for Sorghum bicolor reveals high levels of sequence similarity between sweet and grain genotypes: implications for the genetics of sugar metabolism.</title>
        <authorList>
            <person name="Cooper E.A."/>
            <person name="Brenton Z.W."/>
            <person name="Flinn B.S."/>
            <person name="Jenkins J."/>
            <person name="Shu S."/>
            <person name="Flowers D."/>
            <person name="Luo F."/>
            <person name="Wang Y."/>
            <person name="Xia P."/>
            <person name="Barry K."/>
            <person name="Daum C."/>
            <person name="Lipzen A."/>
            <person name="Yoshinaga Y."/>
            <person name="Schmutz J."/>
            <person name="Saski C."/>
            <person name="Vermerris W."/>
            <person name="Kresovich S."/>
        </authorList>
    </citation>
    <scope>NUCLEOTIDE SEQUENCE</scope>
</reference>
<dbReference type="EMBL" id="CM027685">
    <property type="protein sequence ID" value="KAG0525973.1"/>
    <property type="molecule type" value="Genomic_DNA"/>
</dbReference>
<comment type="caution">
    <text evidence="1">The sequence shown here is derived from an EMBL/GenBank/DDBJ whole genome shotgun (WGS) entry which is preliminary data.</text>
</comment>